<comment type="caution">
    <text evidence="1">The sequence shown here is derived from an EMBL/GenBank/DDBJ whole genome shotgun (WGS) entry which is preliminary data.</text>
</comment>
<protein>
    <submittedName>
        <fullName evidence="1">Uncharacterized protein</fullName>
    </submittedName>
</protein>
<accession>A0ACC0X8R0</accession>
<dbReference type="Proteomes" id="UP001163603">
    <property type="component" value="Chromosome 13"/>
</dbReference>
<organism evidence="1 2">
    <name type="scientific">Pistacia integerrima</name>
    <dbReference type="NCBI Taxonomy" id="434235"/>
    <lineage>
        <taxon>Eukaryota</taxon>
        <taxon>Viridiplantae</taxon>
        <taxon>Streptophyta</taxon>
        <taxon>Embryophyta</taxon>
        <taxon>Tracheophyta</taxon>
        <taxon>Spermatophyta</taxon>
        <taxon>Magnoliopsida</taxon>
        <taxon>eudicotyledons</taxon>
        <taxon>Gunneridae</taxon>
        <taxon>Pentapetalae</taxon>
        <taxon>rosids</taxon>
        <taxon>malvids</taxon>
        <taxon>Sapindales</taxon>
        <taxon>Anacardiaceae</taxon>
        <taxon>Pistacia</taxon>
    </lineage>
</organism>
<proteinExistence type="predicted"/>
<sequence length="73" mass="7719">MSGNIKSSSSTITRVPSESPTSNSGEKNSIIDNRLGPKITEPKTTTIKEGTNGDGPLFLIALCLTFLGDEPRP</sequence>
<dbReference type="EMBL" id="CM047748">
    <property type="protein sequence ID" value="KAJ0013689.1"/>
    <property type="molecule type" value="Genomic_DNA"/>
</dbReference>
<gene>
    <name evidence="1" type="ORF">Pint_20833</name>
</gene>
<keyword evidence="2" id="KW-1185">Reference proteome</keyword>
<name>A0ACC0X8R0_9ROSI</name>
<reference evidence="2" key="1">
    <citation type="journal article" date="2023" name="G3 (Bethesda)">
        <title>Genome assembly and association tests identify interacting loci associated with vigor, precocity, and sex in interspecific pistachio rootstocks.</title>
        <authorList>
            <person name="Palmer W."/>
            <person name="Jacygrad E."/>
            <person name="Sagayaradj S."/>
            <person name="Cavanaugh K."/>
            <person name="Han R."/>
            <person name="Bertier L."/>
            <person name="Beede B."/>
            <person name="Kafkas S."/>
            <person name="Golino D."/>
            <person name="Preece J."/>
            <person name="Michelmore R."/>
        </authorList>
    </citation>
    <scope>NUCLEOTIDE SEQUENCE [LARGE SCALE GENOMIC DNA]</scope>
</reference>
<evidence type="ECO:0000313" key="2">
    <source>
        <dbReference type="Proteomes" id="UP001163603"/>
    </source>
</evidence>
<evidence type="ECO:0000313" key="1">
    <source>
        <dbReference type="EMBL" id="KAJ0013689.1"/>
    </source>
</evidence>